<accession>A0ABQ1ETC3</accession>
<evidence type="ECO:0000313" key="2">
    <source>
        <dbReference type="Proteomes" id="UP000628109"/>
    </source>
</evidence>
<name>A0ABQ1ETC3_SPHSA</name>
<sequence>MVRRTSQSLTVRQITNIDIDQFVAWEDALADSGAISAAQRLSDAMSDVRRADADECWRQIWTKPLYSNTKVAIGESYENKLAPFMKGAWRFIGLDREKFFVEHDGGGNKKENHSAGGSIIEQIREVSGIAAKRLLAIQGGAAFLRAMVAANGEAAPLACYAVNDLDAMLKQLATLSPTLRQMLGRGWGHITVMHMLTDFGLSVKPDLHLVRTARHLGLVSGLRDVNVPSEREAMAIVTATVRLVQARYGEAADPAKLRYSDKFLMEASRKGLIAQEPRNSASNRG</sequence>
<gene>
    <name evidence="1" type="ORF">GCM10019071_14810</name>
</gene>
<comment type="caution">
    <text evidence="1">The sequence shown here is derived from an EMBL/GenBank/DDBJ whole genome shotgun (WGS) entry which is preliminary data.</text>
</comment>
<organism evidence="1 2">
    <name type="scientific">Sphingobium fuliginis (strain ATCC 27551)</name>
    <dbReference type="NCBI Taxonomy" id="336203"/>
    <lineage>
        <taxon>Bacteria</taxon>
        <taxon>Pseudomonadati</taxon>
        <taxon>Pseudomonadota</taxon>
        <taxon>Alphaproteobacteria</taxon>
        <taxon>Sphingomonadales</taxon>
        <taxon>Sphingomonadaceae</taxon>
        <taxon>Sphingobium</taxon>
    </lineage>
</organism>
<dbReference type="RefSeq" id="WP_130029900.1">
    <property type="nucleotide sequence ID" value="NZ_BMDU01000002.1"/>
</dbReference>
<dbReference type="EMBL" id="BMDU01000002">
    <property type="protein sequence ID" value="GFZ86488.1"/>
    <property type="molecule type" value="Genomic_DNA"/>
</dbReference>
<proteinExistence type="predicted"/>
<dbReference type="Proteomes" id="UP000628109">
    <property type="component" value="Unassembled WGS sequence"/>
</dbReference>
<protein>
    <submittedName>
        <fullName evidence="1">Uncharacterized protein</fullName>
    </submittedName>
</protein>
<reference evidence="2" key="1">
    <citation type="journal article" date="2019" name="Int. J. Syst. Evol. Microbiol.">
        <title>The Global Catalogue of Microorganisms (GCM) 10K type strain sequencing project: providing services to taxonomists for standard genome sequencing and annotation.</title>
        <authorList>
            <consortium name="The Broad Institute Genomics Platform"/>
            <consortium name="The Broad Institute Genome Sequencing Center for Infectious Disease"/>
            <person name="Wu L."/>
            <person name="Ma J."/>
        </authorList>
    </citation>
    <scope>NUCLEOTIDE SEQUENCE [LARGE SCALE GENOMIC DNA]</scope>
    <source>
        <strain evidence="2">CCM 7327</strain>
    </source>
</reference>
<evidence type="ECO:0000313" key="1">
    <source>
        <dbReference type="EMBL" id="GFZ86488.1"/>
    </source>
</evidence>
<keyword evidence="2" id="KW-1185">Reference proteome</keyword>